<feature type="compositionally biased region" description="Low complexity" evidence="1">
    <location>
        <begin position="26"/>
        <end position="45"/>
    </location>
</feature>
<evidence type="ECO:0000313" key="2">
    <source>
        <dbReference type="EMBL" id="GLY75642.1"/>
    </source>
</evidence>
<accession>A0A9W6W0U4</accession>
<dbReference type="EMBL" id="BSTK01000004">
    <property type="protein sequence ID" value="GLY85281.1"/>
    <property type="molecule type" value="Genomic_DNA"/>
</dbReference>
<evidence type="ECO:0000256" key="1">
    <source>
        <dbReference type="SAM" id="MobiDB-lite"/>
    </source>
</evidence>
<keyword evidence="4" id="KW-1185">Reference proteome</keyword>
<reference evidence="3" key="2">
    <citation type="submission" date="2023-03" db="EMBL/GenBank/DDBJ databases">
        <title>Actinoallomurus iriomotensis NBRC 103684.</title>
        <authorList>
            <person name="Ichikawa N."/>
            <person name="Sato H."/>
            <person name="Tonouchi N."/>
        </authorList>
    </citation>
    <scope>NUCLEOTIDE SEQUENCE</scope>
    <source>
        <strain evidence="3">NBRC 103684</strain>
    </source>
</reference>
<name>A0A9W6W0U4_9ACTN</name>
<organism evidence="3 4">
    <name type="scientific">Actinoallomurus iriomotensis</name>
    <dbReference type="NCBI Taxonomy" id="478107"/>
    <lineage>
        <taxon>Bacteria</taxon>
        <taxon>Bacillati</taxon>
        <taxon>Actinomycetota</taxon>
        <taxon>Actinomycetes</taxon>
        <taxon>Streptosporangiales</taxon>
        <taxon>Thermomonosporaceae</taxon>
        <taxon>Actinoallomurus</taxon>
    </lineage>
</organism>
<evidence type="ECO:0000313" key="3">
    <source>
        <dbReference type="EMBL" id="GLY85281.1"/>
    </source>
</evidence>
<dbReference type="AlphaFoldDB" id="A0A9W6W0U4"/>
<sequence>MHPDKAPPRPECAGHIADRSGVPHVTTSTRSAPASAARPTEPRAAVVDHPRRRTKVPASQGMTPWLFRKVPLKLSD</sequence>
<evidence type="ECO:0000313" key="4">
    <source>
        <dbReference type="Proteomes" id="UP001165074"/>
    </source>
</evidence>
<dbReference type="Proteomes" id="UP001165074">
    <property type="component" value="Unassembled WGS sequence"/>
</dbReference>
<proteinExistence type="predicted"/>
<dbReference type="EMBL" id="BSTJ01000004">
    <property type="protein sequence ID" value="GLY75642.1"/>
    <property type="molecule type" value="Genomic_DNA"/>
</dbReference>
<comment type="caution">
    <text evidence="3">The sequence shown here is derived from an EMBL/GenBank/DDBJ whole genome shotgun (WGS) entry which is preliminary data.</text>
</comment>
<feature type="region of interest" description="Disordered" evidence="1">
    <location>
        <begin position="1"/>
        <end position="60"/>
    </location>
</feature>
<reference evidence="2" key="1">
    <citation type="submission" date="2023-03" db="EMBL/GenBank/DDBJ databases">
        <title>Actinoallomurus iriomotensis NBRC 103681.</title>
        <authorList>
            <person name="Ichikawa N."/>
            <person name="Sato H."/>
            <person name="Tonouchi N."/>
        </authorList>
    </citation>
    <scope>NUCLEOTIDE SEQUENCE</scope>
    <source>
        <strain evidence="2">NBRC 103681</strain>
    </source>
</reference>
<protein>
    <submittedName>
        <fullName evidence="3">Uncharacterized protein</fullName>
    </submittedName>
</protein>
<gene>
    <name evidence="2" type="ORF">Airi01_039090</name>
    <name evidence="3" type="ORF">Airi02_032100</name>
</gene>
<dbReference type="Proteomes" id="UP001165135">
    <property type="component" value="Unassembled WGS sequence"/>
</dbReference>